<evidence type="ECO:0000313" key="2">
    <source>
        <dbReference type="EMBL" id="MCE8026337.1"/>
    </source>
</evidence>
<evidence type="ECO:0000259" key="1">
    <source>
        <dbReference type="Pfam" id="PF03992"/>
    </source>
</evidence>
<dbReference type="InterPro" id="IPR007138">
    <property type="entry name" value="ABM_dom"/>
</dbReference>
<feature type="domain" description="ABM" evidence="1">
    <location>
        <begin position="33"/>
        <end position="83"/>
    </location>
</feature>
<organism evidence="2 3">
    <name type="scientific">Billgrantia aerodenitrificans</name>
    <dbReference type="NCBI Taxonomy" id="2733483"/>
    <lineage>
        <taxon>Bacteria</taxon>
        <taxon>Pseudomonadati</taxon>
        <taxon>Pseudomonadota</taxon>
        <taxon>Gammaproteobacteria</taxon>
        <taxon>Oceanospirillales</taxon>
        <taxon>Halomonadaceae</taxon>
        <taxon>Billgrantia</taxon>
    </lineage>
</organism>
<keyword evidence="3" id="KW-1185">Reference proteome</keyword>
<proteinExistence type="predicted"/>
<comment type="caution">
    <text evidence="2">The sequence shown here is derived from an EMBL/GenBank/DDBJ whole genome shotgun (WGS) entry which is preliminary data.</text>
</comment>
<dbReference type="PANTHER" id="PTHR37811">
    <property type="entry name" value="BLL5343 PROTEIN"/>
    <property type="match status" value="1"/>
</dbReference>
<sequence length="109" mass="12423">MSSLPANTPPPPYYAVIFTSIRTAGDNGYGIMAERMVELAAQQSGFLGVESARDELGVTVSYWQDLESIQRWKQQVEHREAQRLGRSEWYAAYKVRIARVEREYSFGDS</sequence>
<dbReference type="InterPro" id="IPR052936">
    <property type="entry name" value="Jasmonate_Hydroxylase-like"/>
</dbReference>
<accession>A0ABS9AWR0</accession>
<protein>
    <submittedName>
        <fullName evidence="2">Antibiotic biosynthesis monooxygenase</fullName>
    </submittedName>
</protein>
<dbReference type="GO" id="GO:0004497">
    <property type="term" value="F:monooxygenase activity"/>
    <property type="evidence" value="ECO:0007669"/>
    <property type="project" value="UniProtKB-KW"/>
</dbReference>
<keyword evidence="2" id="KW-0503">Monooxygenase</keyword>
<gene>
    <name evidence="2" type="ORF">HOP59_19615</name>
</gene>
<dbReference type="PANTHER" id="PTHR37811:SF2">
    <property type="entry name" value="ABM DOMAIN-CONTAINING PROTEIN"/>
    <property type="match status" value="1"/>
</dbReference>
<dbReference type="Pfam" id="PF03992">
    <property type="entry name" value="ABM"/>
    <property type="match status" value="1"/>
</dbReference>
<dbReference type="InterPro" id="IPR011008">
    <property type="entry name" value="Dimeric_a/b-barrel"/>
</dbReference>
<dbReference type="SUPFAM" id="SSF54909">
    <property type="entry name" value="Dimeric alpha+beta barrel"/>
    <property type="match status" value="1"/>
</dbReference>
<keyword evidence="2" id="KW-0560">Oxidoreductase</keyword>
<dbReference type="EMBL" id="JABFTV010000012">
    <property type="protein sequence ID" value="MCE8026337.1"/>
    <property type="molecule type" value="Genomic_DNA"/>
</dbReference>
<reference evidence="2 3" key="1">
    <citation type="journal article" date="2021" name="Front. Microbiol.">
        <title>Aerobic Denitrification and Heterotrophic Sulfur Oxidation in the Genus Halomonas Revealed by Six Novel Species Characterizations and Genome-Based Analysis.</title>
        <authorList>
            <person name="Wang L."/>
            <person name="Shao Z."/>
        </authorList>
    </citation>
    <scope>NUCLEOTIDE SEQUENCE [LARGE SCALE GENOMIC DNA]</scope>
    <source>
        <strain evidence="2 3">MCCC 1A11058</strain>
    </source>
</reference>
<name>A0ABS9AWR0_9GAMM</name>
<evidence type="ECO:0000313" key="3">
    <source>
        <dbReference type="Proteomes" id="UP001320272"/>
    </source>
</evidence>
<dbReference type="Gene3D" id="3.30.70.100">
    <property type="match status" value="1"/>
</dbReference>
<dbReference type="Proteomes" id="UP001320272">
    <property type="component" value="Unassembled WGS sequence"/>
</dbReference>
<dbReference type="RefSeq" id="WP_010626703.1">
    <property type="nucleotide sequence ID" value="NZ_JABFTV010000012.1"/>
</dbReference>